<evidence type="ECO:0000256" key="1">
    <source>
        <dbReference type="SAM" id="MobiDB-lite"/>
    </source>
</evidence>
<feature type="region of interest" description="Disordered" evidence="1">
    <location>
        <begin position="205"/>
        <end position="226"/>
    </location>
</feature>
<protein>
    <recommendedName>
        <fullName evidence="2">AFL C-terminal domain-containing protein</fullName>
    </recommendedName>
</protein>
<keyword evidence="4" id="KW-1185">Reference proteome</keyword>
<sequence>MLTALLLLGGCAWLRSWWPGATAPAQPAFSGPPPVVFLHGNGDNGATWTTTVWRFESQGWPRDRLFVLDQPLPLARDDDGRPQEGRSSTDDARRFLAGEIERVRRLTGAPRVAVVANSRGGLTLRNLLDAGPAATAGAVSHAVLGGTPNHGVWSDPAERPGSEFNGAGPFLTRLNRPRNAAGDEVTPGTQWLTIRSDANDKFAQPTGEWIGRPGRPTGVGADGPALKGATNRVIPGIDHRETSYGAQAFAETWRFLTGQAPPGTGIVPEAAVTLAGTVFGLGLANRPGGGNFSNNLPLAGATVEVWSVRPASGERIGQPLWRGTVGADGRWGPLTTTPDTPLEFVVAAPGFAVHHVYRAPFPRSSSTVHLGAARIADNDRDGAVIVQMSRPRGYFGVPRDEIGLDGRTPPPGIPPGVAGVSSTKLVLREPAGRAIVGEFNGERVIGRTWPAAENHLVTLELHR</sequence>
<dbReference type="SMR" id="A0A0K8NUM5"/>
<dbReference type="Pfam" id="PF18067">
    <property type="entry name" value="Lipase_C"/>
    <property type="match status" value="1"/>
</dbReference>
<feature type="domain" description="AFL C-terminal" evidence="2">
    <location>
        <begin position="272"/>
        <end position="374"/>
    </location>
</feature>
<feature type="region of interest" description="Disordered" evidence="1">
    <location>
        <begin position="73"/>
        <end position="92"/>
    </location>
</feature>
<proteinExistence type="predicted"/>
<reference evidence="3 4" key="2">
    <citation type="journal article" date="2016" name="Science">
        <title>A bacterium that degrades and assimilates poly(ethylene terephthalate).</title>
        <authorList>
            <person name="Yoshida S."/>
            <person name="Hiraga K."/>
            <person name="Takehana T."/>
            <person name="Taniguchi I."/>
            <person name="Yamaji H."/>
            <person name="Maeda Y."/>
            <person name="Toyohara K."/>
            <person name="Miyamoto K."/>
            <person name="Kimura Y."/>
            <person name="Oda K."/>
        </authorList>
    </citation>
    <scope>NUCLEOTIDE SEQUENCE [LARGE SCALE GENOMIC DNA]</scope>
    <source>
        <strain evidence="4">NBRC 110686 / TISTR 2288 / 201-F6</strain>
    </source>
</reference>
<feature type="compositionally biased region" description="Basic and acidic residues" evidence="1">
    <location>
        <begin position="75"/>
        <end position="92"/>
    </location>
</feature>
<dbReference type="SUPFAM" id="SSF53474">
    <property type="entry name" value="alpha/beta-Hydrolases"/>
    <property type="match status" value="1"/>
</dbReference>
<dbReference type="Gene3D" id="3.40.50.1820">
    <property type="entry name" value="alpha/beta hydrolase"/>
    <property type="match status" value="1"/>
</dbReference>
<dbReference type="EMBL" id="BBYR01000001">
    <property type="protein sequence ID" value="GAP33645.1"/>
    <property type="molecule type" value="Genomic_DNA"/>
</dbReference>
<dbReference type="Proteomes" id="UP000037660">
    <property type="component" value="Unassembled WGS sequence"/>
</dbReference>
<gene>
    <name evidence="3" type="ORF">ISF6_0091</name>
</gene>
<dbReference type="STRING" id="1547922.ISF6_0091"/>
<name>A0A0K8NUM5_PISS1</name>
<dbReference type="AlphaFoldDB" id="A0A0K8NUM5"/>
<evidence type="ECO:0000313" key="4">
    <source>
        <dbReference type="Proteomes" id="UP000037660"/>
    </source>
</evidence>
<accession>A0A0K8NUM5</accession>
<dbReference type="InterPro" id="IPR029058">
    <property type="entry name" value="AB_hydrolase_fold"/>
</dbReference>
<organism evidence="3 4">
    <name type="scientific">Piscinibacter sakaiensis</name>
    <name type="common">Ideonella sakaiensis</name>
    <dbReference type="NCBI Taxonomy" id="1547922"/>
    <lineage>
        <taxon>Bacteria</taxon>
        <taxon>Pseudomonadati</taxon>
        <taxon>Pseudomonadota</taxon>
        <taxon>Betaproteobacteria</taxon>
        <taxon>Burkholderiales</taxon>
        <taxon>Sphaerotilaceae</taxon>
        <taxon>Piscinibacter</taxon>
    </lineage>
</organism>
<evidence type="ECO:0000313" key="3">
    <source>
        <dbReference type="EMBL" id="GAP33645.1"/>
    </source>
</evidence>
<evidence type="ECO:0000259" key="2">
    <source>
        <dbReference type="Pfam" id="PF18067"/>
    </source>
</evidence>
<comment type="caution">
    <text evidence="3">The sequence shown here is derived from an EMBL/GenBank/DDBJ whole genome shotgun (WGS) entry which is preliminary data.</text>
</comment>
<dbReference type="Gene3D" id="2.60.40.2190">
    <property type="match status" value="1"/>
</dbReference>
<reference evidence="4" key="1">
    <citation type="submission" date="2015-07" db="EMBL/GenBank/DDBJ databases">
        <title>Discovery of a poly(ethylene terephthalate assimilation.</title>
        <authorList>
            <person name="Yoshida S."/>
            <person name="Hiraga K."/>
            <person name="Takehana T."/>
            <person name="Taniguchi I."/>
            <person name="Yamaji H."/>
            <person name="Maeda Y."/>
            <person name="Toyohara K."/>
            <person name="Miyamoto K."/>
            <person name="Kimura Y."/>
            <person name="Oda K."/>
        </authorList>
    </citation>
    <scope>NUCLEOTIDE SEQUENCE [LARGE SCALE GENOMIC DNA]</scope>
    <source>
        <strain evidence="4">NBRC 110686 / TISTR 2288 / 201-F6</strain>
    </source>
</reference>
<dbReference type="InterPro" id="IPR040664">
    <property type="entry name" value="AFL_C"/>
</dbReference>